<sequence length="681" mass="74451">MIKLKMRLISNNISLFLVVFAVQVNTELESNSATLLPTLDKLGTDSDQANVNTTNNDKDIQETKYKNLEETNSPDIVQTKSYSDTPGPVNNVENNIQTDALKDEIIKQFLLKEIQTPVQASSDVQHDEKQKVLRHLLSNILSNSTNSNDQGNGTQTVDESLNKSQVEESSMKSENDGSDKKETLTENDSNMTESPTNNNGPTNLSNQLSKIPIQQLLKTPDGFIPQGNPNRNTKDDSKNNNNVVAKDLNDFNAIPKNSMFAIPQSSVNQLTNENPLQTDKQSVENGSHAMANEENQTHLGQLENAENDTKNNSTNTSDTTESKRLSTDTESLTSDRTDTKEENKDENSATTPSSPLETKEENKDTNENDTTTPTSALETKVENKDNDENGTTPSTSPLETNEENKDKDGKGTTSPSVLDPTMLAVPVNLNNNSSLPLNDLGEQSIANLPKNISGMTFDQIQSFSDQDILKNLEETQTMDTNVLKRVKSNPNAMREYISPPEHIPYIDPIPNLSASTNDIGKPATNSDSPMTNLLANNPFTRKTPTDSSDVDPRILKSMSDAELQVALISLLASMTPSRSNQVTLEPTGYGTFQTYIGDVDLNIELVPIQSNRLTRKNAKEMFKDVSKVVGNINSKLPPGTDQVIKAVIKATVPGGSEAIAVGELVAKVAKKQKEGNKPTFG</sequence>
<feature type="region of interest" description="Disordered" evidence="1">
    <location>
        <begin position="522"/>
        <end position="551"/>
    </location>
</feature>
<feature type="chain" id="PRO_5036428926" evidence="2">
    <location>
        <begin position="22"/>
        <end position="681"/>
    </location>
</feature>
<reference evidence="3" key="1">
    <citation type="submission" date="2021-05" db="EMBL/GenBank/DDBJ databases">
        <authorList>
            <person name="Alioto T."/>
            <person name="Alioto T."/>
            <person name="Gomez Garrido J."/>
        </authorList>
    </citation>
    <scope>NUCLEOTIDE SEQUENCE</scope>
</reference>
<dbReference type="EMBL" id="HBUF01378019">
    <property type="protein sequence ID" value="CAG6729162.1"/>
    <property type="molecule type" value="Transcribed_RNA"/>
</dbReference>
<feature type="region of interest" description="Disordered" evidence="1">
    <location>
        <begin position="142"/>
        <end position="206"/>
    </location>
</feature>
<feature type="compositionally biased region" description="Basic and acidic residues" evidence="1">
    <location>
        <begin position="357"/>
        <end position="366"/>
    </location>
</feature>
<dbReference type="EMBL" id="HBUF01378017">
    <property type="protein sequence ID" value="CAG6729158.1"/>
    <property type="molecule type" value="Transcribed_RNA"/>
</dbReference>
<feature type="compositionally biased region" description="Polar residues" evidence="1">
    <location>
        <begin position="149"/>
        <end position="164"/>
    </location>
</feature>
<feature type="compositionally biased region" description="Basic and acidic residues" evidence="1">
    <location>
        <begin position="165"/>
        <end position="184"/>
    </location>
</feature>
<feature type="compositionally biased region" description="Polar residues" evidence="1">
    <location>
        <begin position="186"/>
        <end position="206"/>
    </location>
</feature>
<keyword evidence="2" id="KW-0732">Signal</keyword>
<accession>A0A8D8YI22</accession>
<proteinExistence type="predicted"/>
<feature type="compositionally biased region" description="Polar residues" evidence="1">
    <location>
        <begin position="389"/>
        <end position="399"/>
    </location>
</feature>
<feature type="compositionally biased region" description="Polar residues" evidence="1">
    <location>
        <begin position="522"/>
        <end position="547"/>
    </location>
</feature>
<protein>
    <submittedName>
        <fullName evidence="3">Uncharacterized protein</fullName>
    </submittedName>
</protein>
<name>A0A8D8YI22_9HEMI</name>
<feature type="compositionally biased region" description="Low complexity" evidence="1">
    <location>
        <begin position="310"/>
        <end position="319"/>
    </location>
</feature>
<organism evidence="3">
    <name type="scientific">Cacopsylla melanoneura</name>
    <dbReference type="NCBI Taxonomy" id="428564"/>
    <lineage>
        <taxon>Eukaryota</taxon>
        <taxon>Metazoa</taxon>
        <taxon>Ecdysozoa</taxon>
        <taxon>Arthropoda</taxon>
        <taxon>Hexapoda</taxon>
        <taxon>Insecta</taxon>
        <taxon>Pterygota</taxon>
        <taxon>Neoptera</taxon>
        <taxon>Paraneoptera</taxon>
        <taxon>Hemiptera</taxon>
        <taxon>Sternorrhyncha</taxon>
        <taxon>Psylloidea</taxon>
        <taxon>Psyllidae</taxon>
        <taxon>Psyllinae</taxon>
        <taxon>Cacopsylla</taxon>
    </lineage>
</organism>
<evidence type="ECO:0000313" key="3">
    <source>
        <dbReference type="EMBL" id="CAG6729160.1"/>
    </source>
</evidence>
<evidence type="ECO:0000256" key="1">
    <source>
        <dbReference type="SAM" id="MobiDB-lite"/>
    </source>
</evidence>
<dbReference type="AlphaFoldDB" id="A0A8D8YI22"/>
<feature type="region of interest" description="Disordered" evidence="1">
    <location>
        <begin position="302"/>
        <end position="419"/>
    </location>
</feature>
<feature type="region of interest" description="Disordered" evidence="1">
    <location>
        <begin position="219"/>
        <end position="243"/>
    </location>
</feature>
<dbReference type="EMBL" id="HBUF01378018">
    <property type="protein sequence ID" value="CAG6729160.1"/>
    <property type="molecule type" value="Transcribed_RNA"/>
</dbReference>
<feature type="compositionally biased region" description="Basic and acidic residues" evidence="1">
    <location>
        <begin position="320"/>
        <end position="347"/>
    </location>
</feature>
<evidence type="ECO:0000256" key="2">
    <source>
        <dbReference type="SAM" id="SignalP"/>
    </source>
</evidence>
<feature type="signal peptide" evidence="2">
    <location>
        <begin position="1"/>
        <end position="21"/>
    </location>
</feature>